<comment type="caution">
    <text evidence="2">The sequence shown here is derived from an EMBL/GenBank/DDBJ whole genome shotgun (WGS) entry which is preliminary data.</text>
</comment>
<dbReference type="Pfam" id="PF00809">
    <property type="entry name" value="Pterin_bind"/>
    <property type="match status" value="1"/>
</dbReference>
<feature type="non-terminal residue" evidence="2">
    <location>
        <position position="70"/>
    </location>
</feature>
<dbReference type="AlphaFoldDB" id="X0S1A9"/>
<dbReference type="SUPFAM" id="SSF51717">
    <property type="entry name" value="Dihydropteroate synthetase-like"/>
    <property type="match status" value="1"/>
</dbReference>
<dbReference type="GO" id="GO:0046654">
    <property type="term" value="P:tetrahydrofolate biosynthetic process"/>
    <property type="evidence" value="ECO:0007669"/>
    <property type="project" value="TreeGrafter"/>
</dbReference>
<dbReference type="InterPro" id="IPR011005">
    <property type="entry name" value="Dihydropteroate_synth-like_sf"/>
</dbReference>
<dbReference type="GO" id="GO:0004156">
    <property type="term" value="F:dihydropteroate synthase activity"/>
    <property type="evidence" value="ECO:0007669"/>
    <property type="project" value="TreeGrafter"/>
</dbReference>
<sequence>MAVLAPITIRDRQFVWGTRTYVMGVINISPDSFSGDGLGRDVDAAVEQGRRFEQEGADILDVGGESTRPG</sequence>
<accession>X0S1A9</accession>
<dbReference type="PROSITE" id="PS50972">
    <property type="entry name" value="PTERIN_BINDING"/>
    <property type="match status" value="1"/>
</dbReference>
<protein>
    <recommendedName>
        <fullName evidence="1">Pterin-binding domain-containing protein</fullName>
    </recommendedName>
</protein>
<evidence type="ECO:0000313" key="2">
    <source>
        <dbReference type="EMBL" id="GAF74854.1"/>
    </source>
</evidence>
<feature type="domain" description="Pterin-binding" evidence="1">
    <location>
        <begin position="20"/>
        <end position="70"/>
    </location>
</feature>
<dbReference type="EMBL" id="BARS01009454">
    <property type="protein sequence ID" value="GAF74854.1"/>
    <property type="molecule type" value="Genomic_DNA"/>
</dbReference>
<proteinExistence type="predicted"/>
<gene>
    <name evidence="2" type="ORF">S01H1_17774</name>
</gene>
<dbReference type="InterPro" id="IPR000489">
    <property type="entry name" value="Pterin-binding_dom"/>
</dbReference>
<reference evidence="2" key="1">
    <citation type="journal article" date="2014" name="Front. Microbiol.">
        <title>High frequency of phylogenetically diverse reductive dehalogenase-homologous genes in deep subseafloor sedimentary metagenomes.</title>
        <authorList>
            <person name="Kawai M."/>
            <person name="Futagami T."/>
            <person name="Toyoda A."/>
            <person name="Takaki Y."/>
            <person name="Nishi S."/>
            <person name="Hori S."/>
            <person name="Arai W."/>
            <person name="Tsubouchi T."/>
            <person name="Morono Y."/>
            <person name="Uchiyama I."/>
            <person name="Ito T."/>
            <person name="Fujiyama A."/>
            <person name="Inagaki F."/>
            <person name="Takami H."/>
        </authorList>
    </citation>
    <scope>NUCLEOTIDE SEQUENCE</scope>
    <source>
        <strain evidence="2">Expedition CK06-06</strain>
    </source>
</reference>
<dbReference type="PANTHER" id="PTHR20941:SF1">
    <property type="entry name" value="FOLIC ACID SYNTHESIS PROTEIN FOL1"/>
    <property type="match status" value="1"/>
</dbReference>
<dbReference type="Gene3D" id="3.20.20.20">
    <property type="entry name" value="Dihydropteroate synthase-like"/>
    <property type="match status" value="1"/>
</dbReference>
<dbReference type="PANTHER" id="PTHR20941">
    <property type="entry name" value="FOLATE SYNTHESIS PROTEINS"/>
    <property type="match status" value="1"/>
</dbReference>
<organism evidence="2">
    <name type="scientific">marine sediment metagenome</name>
    <dbReference type="NCBI Taxonomy" id="412755"/>
    <lineage>
        <taxon>unclassified sequences</taxon>
        <taxon>metagenomes</taxon>
        <taxon>ecological metagenomes</taxon>
    </lineage>
</organism>
<dbReference type="PROSITE" id="PS00793">
    <property type="entry name" value="DHPS_2"/>
    <property type="match status" value="1"/>
</dbReference>
<dbReference type="InterPro" id="IPR045031">
    <property type="entry name" value="DHP_synth-like"/>
</dbReference>
<name>X0S1A9_9ZZZZ</name>
<evidence type="ECO:0000259" key="1">
    <source>
        <dbReference type="PROSITE" id="PS50972"/>
    </source>
</evidence>